<evidence type="ECO:0000313" key="2">
    <source>
        <dbReference type="Proteomes" id="UP000805704"/>
    </source>
</evidence>
<dbReference type="Proteomes" id="UP000805704">
    <property type="component" value="Chromosome 6"/>
</dbReference>
<comment type="caution">
    <text evidence="1">The sequence shown here is derived from an EMBL/GenBank/DDBJ whole genome shotgun (WGS) entry which is preliminary data.</text>
</comment>
<reference evidence="1" key="1">
    <citation type="submission" date="2020-04" db="EMBL/GenBank/DDBJ databases">
        <title>A chromosome-scale assembly and high-density genetic map of the yellow drum (Nibea albiflora) genome.</title>
        <authorList>
            <person name="Xu D."/>
            <person name="Zhang W."/>
            <person name="Chen R."/>
            <person name="Tan P."/>
            <person name="Wang L."/>
            <person name="Song H."/>
            <person name="Tian L."/>
            <person name="Zhu Q."/>
            <person name="Wang B."/>
        </authorList>
    </citation>
    <scope>NUCLEOTIDE SEQUENCE</scope>
    <source>
        <strain evidence="1">ZJHYS-2018</strain>
    </source>
</reference>
<sequence>PFLITENMWPRGCVLDCQRGRHRAVCGSNGRLYKSLCAFQRAQCINTQLRLAPRAHCSDPSQSKCQLARTQALEASTHNSGGHVHPAAAVFVPECHPDGHFLPVQCHNQTGYCWCSTADGKPVSSTSVLHVIPNCTDHINKLTQITDADSASVQDEAGEAGPTPDPRKPAELTAPPFWVTILMNSDPKGNRSVRRPTARQEERFIPECTADGRYSPVQCHAATRYCWCVRVESGRPLPGTSVRYHIPDCTGAEEAPADRRYKDKPLPGCPGARKKQFLQSLVRALQLEAEHAGSLSPSQPSNTPPRSSPSTSFNTPTSSSSTLDAASPAAAEAVESSRPEVVLRWHFSQLDVDSSGVLSEREARPLRQFLRRRLKPRRCAKKFAQYCDRDGDRGLTLEELRVCLGL</sequence>
<proteinExistence type="predicted"/>
<protein>
    <submittedName>
        <fullName evidence="1">SPARC-related modular calcium-binding protein 1</fullName>
    </submittedName>
</protein>
<feature type="non-terminal residue" evidence="1">
    <location>
        <position position="1"/>
    </location>
</feature>
<evidence type="ECO:0000313" key="1">
    <source>
        <dbReference type="EMBL" id="KAG8001765.1"/>
    </source>
</evidence>
<organism evidence="1 2">
    <name type="scientific">Nibea albiflora</name>
    <name type="common">Yellow drum</name>
    <name type="synonym">Corvina albiflora</name>
    <dbReference type="NCBI Taxonomy" id="240163"/>
    <lineage>
        <taxon>Eukaryota</taxon>
        <taxon>Metazoa</taxon>
        <taxon>Chordata</taxon>
        <taxon>Craniata</taxon>
        <taxon>Vertebrata</taxon>
        <taxon>Euteleostomi</taxon>
        <taxon>Actinopterygii</taxon>
        <taxon>Neopterygii</taxon>
        <taxon>Teleostei</taxon>
        <taxon>Neoteleostei</taxon>
        <taxon>Acanthomorphata</taxon>
        <taxon>Eupercaria</taxon>
        <taxon>Sciaenidae</taxon>
        <taxon>Nibea</taxon>
    </lineage>
</organism>
<gene>
    <name evidence="1" type="primary">SMOC1.2</name>
    <name evidence="1" type="ORF">GBF38_011951</name>
</gene>
<keyword evidence="2" id="KW-1185">Reference proteome</keyword>
<name>A0ACB7EI16_NIBAL</name>
<accession>A0ACB7EI16</accession>
<dbReference type="EMBL" id="CM024794">
    <property type="protein sequence ID" value="KAG8001765.1"/>
    <property type="molecule type" value="Genomic_DNA"/>
</dbReference>